<dbReference type="KEGG" id="bbel:109477475"/>
<dbReference type="Gene3D" id="3.80.10.10">
    <property type="entry name" value="Ribonuclease Inhibitor"/>
    <property type="match status" value="2"/>
</dbReference>
<dbReference type="RefSeq" id="XP_019634318.1">
    <property type="nucleotide sequence ID" value="XM_019778759.1"/>
</dbReference>
<dbReference type="InterPro" id="IPR003591">
    <property type="entry name" value="Leu-rich_rpt_typical-subtyp"/>
</dbReference>
<protein>
    <submittedName>
        <fullName evidence="5">Toll-like receptor 7</fullName>
    </submittedName>
</protein>
<evidence type="ECO:0000256" key="2">
    <source>
        <dbReference type="ARBA" id="ARBA00022737"/>
    </source>
</evidence>
<dbReference type="PROSITE" id="PS51450">
    <property type="entry name" value="LRR"/>
    <property type="match status" value="1"/>
</dbReference>
<evidence type="ECO:0000256" key="3">
    <source>
        <dbReference type="SAM" id="SignalP"/>
    </source>
</evidence>
<keyword evidence="1" id="KW-0433">Leucine-rich repeat</keyword>
<evidence type="ECO:0000256" key="1">
    <source>
        <dbReference type="ARBA" id="ARBA00022614"/>
    </source>
</evidence>
<proteinExistence type="predicted"/>
<dbReference type="Proteomes" id="UP000515135">
    <property type="component" value="Unplaced"/>
</dbReference>
<dbReference type="AlphaFoldDB" id="A0A6P4ZCC4"/>
<dbReference type="InterPro" id="IPR032675">
    <property type="entry name" value="LRR_dom_sf"/>
</dbReference>
<dbReference type="PANTHER" id="PTHR24366:SF96">
    <property type="entry name" value="LEUCINE RICH REPEAT CONTAINING 53"/>
    <property type="match status" value="1"/>
</dbReference>
<dbReference type="SUPFAM" id="SSF52058">
    <property type="entry name" value="L domain-like"/>
    <property type="match status" value="1"/>
</dbReference>
<organism evidence="4 5">
    <name type="scientific">Branchiostoma belcheri</name>
    <name type="common">Amphioxus</name>
    <dbReference type="NCBI Taxonomy" id="7741"/>
    <lineage>
        <taxon>Eukaryota</taxon>
        <taxon>Metazoa</taxon>
        <taxon>Chordata</taxon>
        <taxon>Cephalochordata</taxon>
        <taxon>Leptocardii</taxon>
        <taxon>Amphioxiformes</taxon>
        <taxon>Branchiostomatidae</taxon>
        <taxon>Branchiostoma</taxon>
    </lineage>
</organism>
<name>A0A6P4ZCC4_BRABE</name>
<keyword evidence="2" id="KW-0677">Repeat</keyword>
<dbReference type="Pfam" id="PF13855">
    <property type="entry name" value="LRR_8"/>
    <property type="match status" value="1"/>
</dbReference>
<gene>
    <name evidence="5" type="primary">LOC109477475</name>
</gene>
<accession>A0A6P4ZCC4</accession>
<evidence type="ECO:0000313" key="4">
    <source>
        <dbReference type="Proteomes" id="UP000515135"/>
    </source>
</evidence>
<dbReference type="GeneID" id="109477475"/>
<keyword evidence="4" id="KW-1185">Reference proteome</keyword>
<dbReference type="InterPro" id="IPR001611">
    <property type="entry name" value="Leu-rich_rpt"/>
</dbReference>
<reference evidence="5" key="1">
    <citation type="submission" date="2025-08" db="UniProtKB">
        <authorList>
            <consortium name="RefSeq"/>
        </authorList>
    </citation>
    <scope>IDENTIFICATION</scope>
    <source>
        <tissue evidence="5">Gonad</tissue>
    </source>
</reference>
<sequence>MGSLTLFFLFTLLTITTGKTVDYTGRNLLCVPMDKIRDAYVVKLSDNKITDLGSFNSSPKIRYLYIDNNEVNNISKQTFQGLDELVHLNLNKNYISALRQFTFSALSALLDLYLNNNFISVISDRAFYGLTNLEYLDLSGNRLSVFPTQAIKLIPSKQLLWVMIRVNNISQIPTDIKTIHPSTSYDLQGNPLRCSDELATRKNTSYPGYNLEVSFYTINTIHNRSFVEKTTFLKKFHSYFGRVSQPQELYTFLQCTLHKCRFIVKWTTMLQRTIIYMRMSMANFALLQRPLHYQYTAMTTTRLRTMLCTRMITPTLLQRLLLSPMPTMVQSILKMSRGSMRTKTPLHDRFRHLYSTHGNRLQVLQ</sequence>
<dbReference type="SMART" id="SM00369">
    <property type="entry name" value="LRR_TYP"/>
    <property type="match status" value="4"/>
</dbReference>
<evidence type="ECO:0000313" key="5">
    <source>
        <dbReference type="RefSeq" id="XP_019634318.1"/>
    </source>
</evidence>
<feature type="signal peptide" evidence="3">
    <location>
        <begin position="1"/>
        <end position="18"/>
    </location>
</feature>
<feature type="chain" id="PRO_5027783979" evidence="3">
    <location>
        <begin position="19"/>
        <end position="365"/>
    </location>
</feature>
<keyword evidence="3" id="KW-0732">Signal</keyword>
<dbReference type="PANTHER" id="PTHR24366">
    <property type="entry name" value="IG(IMMUNOGLOBULIN) AND LRR(LEUCINE RICH REPEAT) DOMAINS"/>
    <property type="match status" value="1"/>
</dbReference>
<dbReference type="OrthoDB" id="5789657at2759"/>